<proteinExistence type="predicted"/>
<evidence type="ECO:0000313" key="2">
    <source>
        <dbReference type="EMBL" id="KAK9499723.1"/>
    </source>
</evidence>
<keyword evidence="1" id="KW-0812">Transmembrane</keyword>
<keyword evidence="1" id="KW-1133">Transmembrane helix</keyword>
<evidence type="ECO:0000256" key="1">
    <source>
        <dbReference type="SAM" id="Phobius"/>
    </source>
</evidence>
<reference evidence="2 3" key="1">
    <citation type="submission" date="2022-12" db="EMBL/GenBank/DDBJ databases">
        <title>Chromosome-level genome assembly of true bugs.</title>
        <authorList>
            <person name="Ma L."/>
            <person name="Li H."/>
        </authorList>
    </citation>
    <scope>NUCLEOTIDE SEQUENCE [LARGE SCALE GENOMIC DNA]</scope>
    <source>
        <strain evidence="2">Lab_2022b</strain>
    </source>
</reference>
<dbReference type="Proteomes" id="UP001461498">
    <property type="component" value="Unassembled WGS sequence"/>
</dbReference>
<organism evidence="2 3">
    <name type="scientific">Rhynocoris fuscipes</name>
    <dbReference type="NCBI Taxonomy" id="488301"/>
    <lineage>
        <taxon>Eukaryota</taxon>
        <taxon>Metazoa</taxon>
        <taxon>Ecdysozoa</taxon>
        <taxon>Arthropoda</taxon>
        <taxon>Hexapoda</taxon>
        <taxon>Insecta</taxon>
        <taxon>Pterygota</taxon>
        <taxon>Neoptera</taxon>
        <taxon>Paraneoptera</taxon>
        <taxon>Hemiptera</taxon>
        <taxon>Heteroptera</taxon>
        <taxon>Panheteroptera</taxon>
        <taxon>Cimicomorpha</taxon>
        <taxon>Reduviidae</taxon>
        <taxon>Harpactorinae</taxon>
        <taxon>Harpactorini</taxon>
        <taxon>Rhynocoris</taxon>
    </lineage>
</organism>
<gene>
    <name evidence="2" type="ORF">O3M35_002717</name>
</gene>
<sequence length="52" mass="6209">MWPTHDFLENLFNYKIFVGSSYVISCYSYVISCHHIILINKKYVKFELFEGA</sequence>
<comment type="caution">
    <text evidence="2">The sequence shown here is derived from an EMBL/GenBank/DDBJ whole genome shotgun (WGS) entry which is preliminary data.</text>
</comment>
<accession>A0AAW1CL94</accession>
<name>A0AAW1CL94_9HEMI</name>
<keyword evidence="3" id="KW-1185">Reference proteome</keyword>
<evidence type="ECO:0000313" key="3">
    <source>
        <dbReference type="Proteomes" id="UP001461498"/>
    </source>
</evidence>
<feature type="transmembrane region" description="Helical" evidence="1">
    <location>
        <begin position="20"/>
        <end position="39"/>
    </location>
</feature>
<protein>
    <submittedName>
        <fullName evidence="2">Uncharacterized protein</fullName>
    </submittedName>
</protein>
<dbReference type="EMBL" id="JAPXFL010000011">
    <property type="protein sequence ID" value="KAK9499723.1"/>
    <property type="molecule type" value="Genomic_DNA"/>
</dbReference>
<keyword evidence="1" id="KW-0472">Membrane</keyword>
<dbReference type="AlphaFoldDB" id="A0AAW1CL94"/>